<organism evidence="3 4">
    <name type="scientific">Nocardioides seonyuensis</name>
    <dbReference type="NCBI Taxonomy" id="2518371"/>
    <lineage>
        <taxon>Bacteria</taxon>
        <taxon>Bacillati</taxon>
        <taxon>Actinomycetota</taxon>
        <taxon>Actinomycetes</taxon>
        <taxon>Propionibacteriales</taxon>
        <taxon>Nocardioidaceae</taxon>
        <taxon>Nocardioides</taxon>
    </lineage>
</organism>
<evidence type="ECO:0000313" key="3">
    <source>
        <dbReference type="EMBL" id="QBX54596.1"/>
    </source>
</evidence>
<dbReference type="RefSeq" id="WP_135266568.1">
    <property type="nucleotide sequence ID" value="NZ_CP038436.1"/>
</dbReference>
<dbReference type="EMBL" id="CP038436">
    <property type="protein sequence ID" value="QBX54596.1"/>
    <property type="molecule type" value="Genomic_DNA"/>
</dbReference>
<evidence type="ECO:0000313" key="4">
    <source>
        <dbReference type="Proteomes" id="UP000294853"/>
    </source>
</evidence>
<keyword evidence="2" id="KW-0812">Transmembrane</keyword>
<keyword evidence="4" id="KW-1185">Reference proteome</keyword>
<name>A0A4P7IC06_9ACTN</name>
<dbReference type="AlphaFoldDB" id="A0A4P7IC06"/>
<feature type="transmembrane region" description="Helical" evidence="2">
    <location>
        <begin position="236"/>
        <end position="256"/>
    </location>
</feature>
<feature type="transmembrane region" description="Helical" evidence="2">
    <location>
        <begin position="154"/>
        <end position="175"/>
    </location>
</feature>
<sequence length="348" mass="35765">MSTSTRPPDLTHVPPTRSDDPPGRVARAAPWLAGAWVVTYLPMALLHLVRDTPPPWTPTPASVLLALSAAQASVLIIVLGSLAAVSLGASTARGGAASRPAAWLLVVVGLVVSLAVSDVRALSFVGYAPMMVLALLGVGPMADASVDGAVYTDSLLALGSSIGGIGMVVTGAGLLARRTGAVLFRTPGSALRIGRWAVGVAALVPLCYAVTRLAWAVGIPLGVRDEFLDELGSAKWAGFGLAAFAVVGCLLTLGLVQRWGEVFWSWVPLVGGRPVPVGMAVVPALFVATIVTSAGLAFDAAVLGGHLEELPGAEQDWAAWAPELLWPVWGAALAVAALAYRSRRAVTR</sequence>
<dbReference type="KEGG" id="nsn:EXE58_03325"/>
<gene>
    <name evidence="3" type="ORF">EXE58_03325</name>
</gene>
<proteinExistence type="predicted"/>
<evidence type="ECO:0000256" key="1">
    <source>
        <dbReference type="SAM" id="MobiDB-lite"/>
    </source>
</evidence>
<protein>
    <submittedName>
        <fullName evidence="3">Uncharacterized protein</fullName>
    </submittedName>
</protein>
<dbReference type="Proteomes" id="UP000294853">
    <property type="component" value="Chromosome"/>
</dbReference>
<keyword evidence="2" id="KW-1133">Transmembrane helix</keyword>
<feature type="transmembrane region" description="Helical" evidence="2">
    <location>
        <begin position="101"/>
        <end position="117"/>
    </location>
</feature>
<keyword evidence="2" id="KW-0472">Membrane</keyword>
<feature type="transmembrane region" description="Helical" evidence="2">
    <location>
        <begin position="318"/>
        <end position="340"/>
    </location>
</feature>
<reference evidence="3 4" key="1">
    <citation type="submission" date="2019-03" db="EMBL/GenBank/DDBJ databases">
        <title>Three New Species of Nocardioides, Nocardioides euryhalodurans sp. nov., Nocardioides seonyuensis sp. nov. and Nocardioides eburneoflavus sp. nov. Iolated from Soil.</title>
        <authorList>
            <person name="Roh S.G."/>
            <person name="Lee C."/>
            <person name="Kim M.-K."/>
            <person name="Kim S.B."/>
        </authorList>
    </citation>
    <scope>NUCLEOTIDE SEQUENCE [LARGE SCALE GENOMIC DNA]</scope>
    <source>
        <strain evidence="3 4">MMS17-SY207-3</strain>
    </source>
</reference>
<feature type="region of interest" description="Disordered" evidence="1">
    <location>
        <begin position="1"/>
        <end position="24"/>
    </location>
</feature>
<evidence type="ECO:0000256" key="2">
    <source>
        <dbReference type="SAM" id="Phobius"/>
    </source>
</evidence>
<feature type="transmembrane region" description="Helical" evidence="2">
    <location>
        <begin position="61"/>
        <end position="89"/>
    </location>
</feature>
<accession>A0A4P7IC06</accession>
<feature type="transmembrane region" description="Helical" evidence="2">
    <location>
        <begin position="277"/>
        <end position="298"/>
    </location>
</feature>
<feature type="transmembrane region" description="Helical" evidence="2">
    <location>
        <begin position="28"/>
        <end position="49"/>
    </location>
</feature>
<feature type="transmembrane region" description="Helical" evidence="2">
    <location>
        <begin position="124"/>
        <end position="142"/>
    </location>
</feature>
<dbReference type="OrthoDB" id="2717873at2"/>
<feature type="transmembrane region" description="Helical" evidence="2">
    <location>
        <begin position="196"/>
        <end position="216"/>
    </location>
</feature>